<reference evidence="3" key="1">
    <citation type="submission" date="2019-08" db="EMBL/GenBank/DDBJ databases">
        <authorList>
            <person name="Zheng X."/>
        </authorList>
    </citation>
    <scope>NUCLEOTIDE SEQUENCE [LARGE SCALE GENOMIC DNA]</scope>
    <source>
        <strain evidence="3">FJAT-25496</strain>
    </source>
</reference>
<evidence type="ECO:0000313" key="2">
    <source>
        <dbReference type="EMBL" id="QED46128.1"/>
    </source>
</evidence>
<gene>
    <name evidence="2" type="ORF">FSZ17_01765</name>
</gene>
<feature type="transmembrane region" description="Helical" evidence="1">
    <location>
        <begin position="12"/>
        <end position="33"/>
    </location>
</feature>
<dbReference type="KEGG" id="bda:FSZ17_01765"/>
<feature type="transmembrane region" description="Helical" evidence="1">
    <location>
        <begin position="53"/>
        <end position="73"/>
    </location>
</feature>
<dbReference type="RefSeq" id="WP_057776188.1">
    <property type="nucleotide sequence ID" value="NZ_CP042593.1"/>
</dbReference>
<organism evidence="2 3">
    <name type="scientific">Cytobacillus dafuensis</name>
    <name type="common">Bacillus dafuensis</name>
    <dbReference type="NCBI Taxonomy" id="1742359"/>
    <lineage>
        <taxon>Bacteria</taxon>
        <taxon>Bacillati</taxon>
        <taxon>Bacillota</taxon>
        <taxon>Bacilli</taxon>
        <taxon>Bacillales</taxon>
        <taxon>Bacillaceae</taxon>
        <taxon>Cytobacillus</taxon>
    </lineage>
</organism>
<dbReference type="Proteomes" id="UP000321555">
    <property type="component" value="Chromosome"/>
</dbReference>
<keyword evidence="1" id="KW-0472">Membrane</keyword>
<keyword evidence="3" id="KW-1185">Reference proteome</keyword>
<accession>A0A5B8YZW3</accession>
<evidence type="ECO:0000313" key="3">
    <source>
        <dbReference type="Proteomes" id="UP000321555"/>
    </source>
</evidence>
<evidence type="ECO:0000256" key="1">
    <source>
        <dbReference type="SAM" id="Phobius"/>
    </source>
</evidence>
<dbReference type="EMBL" id="CP042593">
    <property type="protein sequence ID" value="QED46128.1"/>
    <property type="molecule type" value="Genomic_DNA"/>
</dbReference>
<name>A0A5B8YZW3_CYTDA</name>
<dbReference type="AlphaFoldDB" id="A0A5B8YZW3"/>
<sequence>MEKYYRTKHIFLAIGICIAISSPFLLVFVPQTIADIIYYTEGIGQIFVPKENYVVYGVGFLFLFLAAMLLSLLDIKKVSIILSIACVCLSAIPFFIASQSYKSISEESLSYRALFSKREYSYSWDEIERVIHYKAEDGDFPEYEFLFKDGNHVMFKANRYFQEVIPLLYYKLEEINVRIERQ</sequence>
<dbReference type="OrthoDB" id="2890462at2"/>
<keyword evidence="1" id="KW-1133">Transmembrane helix</keyword>
<feature type="transmembrane region" description="Helical" evidence="1">
    <location>
        <begin position="80"/>
        <end position="101"/>
    </location>
</feature>
<protein>
    <submittedName>
        <fullName evidence="2">Uncharacterized protein</fullName>
    </submittedName>
</protein>
<keyword evidence="1" id="KW-0812">Transmembrane</keyword>
<proteinExistence type="predicted"/>